<accession>A0A0E9UK17</accession>
<dbReference type="EMBL" id="GBXM01042962">
    <property type="protein sequence ID" value="JAH65615.1"/>
    <property type="molecule type" value="Transcribed_RNA"/>
</dbReference>
<dbReference type="AlphaFoldDB" id="A0A0E9UK17"/>
<sequence>MGTSNGLINHLSLDMYLLGLLFIKVPHAQPYLGPWLYLLIYHTVCKKSLFSLSIPANNTIQ</sequence>
<protein>
    <submittedName>
        <fullName evidence="1">Uncharacterized protein</fullName>
    </submittedName>
</protein>
<reference evidence="1" key="1">
    <citation type="submission" date="2014-11" db="EMBL/GenBank/DDBJ databases">
        <authorList>
            <person name="Amaro Gonzalez C."/>
        </authorList>
    </citation>
    <scope>NUCLEOTIDE SEQUENCE</scope>
</reference>
<organism evidence="1">
    <name type="scientific">Anguilla anguilla</name>
    <name type="common">European freshwater eel</name>
    <name type="synonym">Muraena anguilla</name>
    <dbReference type="NCBI Taxonomy" id="7936"/>
    <lineage>
        <taxon>Eukaryota</taxon>
        <taxon>Metazoa</taxon>
        <taxon>Chordata</taxon>
        <taxon>Craniata</taxon>
        <taxon>Vertebrata</taxon>
        <taxon>Euteleostomi</taxon>
        <taxon>Actinopterygii</taxon>
        <taxon>Neopterygii</taxon>
        <taxon>Teleostei</taxon>
        <taxon>Anguilliformes</taxon>
        <taxon>Anguillidae</taxon>
        <taxon>Anguilla</taxon>
    </lineage>
</organism>
<reference evidence="1" key="2">
    <citation type="journal article" date="2015" name="Fish Shellfish Immunol.">
        <title>Early steps in the European eel (Anguilla anguilla)-Vibrio vulnificus interaction in the gills: Role of the RtxA13 toxin.</title>
        <authorList>
            <person name="Callol A."/>
            <person name="Pajuelo D."/>
            <person name="Ebbesson L."/>
            <person name="Teles M."/>
            <person name="MacKenzie S."/>
            <person name="Amaro C."/>
        </authorList>
    </citation>
    <scope>NUCLEOTIDE SEQUENCE</scope>
</reference>
<proteinExistence type="predicted"/>
<name>A0A0E9UK17_ANGAN</name>
<evidence type="ECO:0000313" key="1">
    <source>
        <dbReference type="EMBL" id="JAH65615.1"/>
    </source>
</evidence>